<keyword evidence="7 11" id="KW-1133">Transmembrane helix</keyword>
<dbReference type="PRINTS" id="PR00351">
    <property type="entry name" value="OM20RECEPTOR"/>
</dbReference>
<organism evidence="12 13">
    <name type="scientific">Galerina marginata (strain CBS 339.88)</name>
    <dbReference type="NCBI Taxonomy" id="685588"/>
    <lineage>
        <taxon>Eukaryota</taxon>
        <taxon>Fungi</taxon>
        <taxon>Dikarya</taxon>
        <taxon>Basidiomycota</taxon>
        <taxon>Agaricomycotina</taxon>
        <taxon>Agaricomycetes</taxon>
        <taxon>Agaricomycetidae</taxon>
        <taxon>Agaricales</taxon>
        <taxon>Agaricineae</taxon>
        <taxon>Strophariaceae</taxon>
        <taxon>Galerina</taxon>
    </lineage>
</organism>
<evidence type="ECO:0000256" key="10">
    <source>
        <dbReference type="SAM" id="MobiDB-lite"/>
    </source>
</evidence>
<sequence length="573" mass="63566">MANRSTTYITVAAVTIAAGLAAYAVYFDYKRRNDVEFRKKLKKKRVQKVVAQTKETEQAEATSDITPDSLREVLKSVRTEAGPQSPEEKETYFMTQVGIGEQFAAQGPKFYLPAATAFFRALRVYPAPVELIVIYEKTIIEPVFKIIMDLTQLDVKYRIEAYYDFFPPKKTGVSVVTRELTSGQGHRQLLVVNKDVAAGEVIYKEFPVVTALDPDLQAKGTHCGHCLRPIQPEMSLQMPKDSTPSPFHLTYCSKACMLASKKQTHSLLFTLENPLPAEIPSAPPTAAAQETRREAQAKFAEYVKKENRATPLLVARFIARQVAGETQKLVQAAVPGAGTTPENDFTDADNEVEKYVLADHLERLRYLEVVPNKEETALLTKVLATALPGLEEFITEEKYATMAGKIAYNSFGVCFGGGRDDRPTPAARPEELEKTRTPYGTNRQVGSALYTVSSYLTHSCKPSARPSFSSGTSEISIIANHDLKKGDVLTVAFVDVTQHPGETTMEARRRRRFELARGWRFSCACERCEEEAQSLSSEEKASATEQQKDESKVEDSVKNYPAGQAPQASADVE</sequence>
<dbReference type="SUPFAM" id="SSF47157">
    <property type="entry name" value="Mitochondrial import receptor subunit Tom20"/>
    <property type="match status" value="1"/>
</dbReference>
<feature type="compositionally biased region" description="Basic and acidic residues" evidence="10">
    <location>
        <begin position="537"/>
        <end position="557"/>
    </location>
</feature>
<evidence type="ECO:0000256" key="9">
    <source>
        <dbReference type="ARBA" id="ARBA00023136"/>
    </source>
</evidence>
<proteinExistence type="inferred from homology"/>
<accession>A0A067TP21</accession>
<reference evidence="13" key="1">
    <citation type="journal article" date="2014" name="Proc. Natl. Acad. Sci. U.S.A.">
        <title>Extensive sampling of basidiomycete genomes demonstrates inadequacy of the white-rot/brown-rot paradigm for wood decay fungi.</title>
        <authorList>
            <person name="Riley R."/>
            <person name="Salamov A.A."/>
            <person name="Brown D.W."/>
            <person name="Nagy L.G."/>
            <person name="Floudas D."/>
            <person name="Held B.W."/>
            <person name="Levasseur A."/>
            <person name="Lombard V."/>
            <person name="Morin E."/>
            <person name="Otillar R."/>
            <person name="Lindquist E.A."/>
            <person name="Sun H."/>
            <person name="LaButti K.M."/>
            <person name="Schmutz J."/>
            <person name="Jabbour D."/>
            <person name="Luo H."/>
            <person name="Baker S.E."/>
            <person name="Pisabarro A.G."/>
            <person name="Walton J.D."/>
            <person name="Blanchette R.A."/>
            <person name="Henrissat B."/>
            <person name="Martin F."/>
            <person name="Cullen D."/>
            <person name="Hibbett D.S."/>
            <person name="Grigoriev I.V."/>
        </authorList>
    </citation>
    <scope>NUCLEOTIDE SEQUENCE [LARGE SCALE GENOMIC DNA]</scope>
    <source>
        <strain evidence="13">CBS 339.88</strain>
    </source>
</reference>
<dbReference type="EMBL" id="KL142368">
    <property type="protein sequence ID" value="KDR84067.1"/>
    <property type="molecule type" value="Genomic_DNA"/>
</dbReference>
<evidence type="ECO:0000256" key="8">
    <source>
        <dbReference type="ARBA" id="ARBA00023128"/>
    </source>
</evidence>
<dbReference type="OrthoDB" id="2154253at2759"/>
<dbReference type="InterPro" id="IPR002056">
    <property type="entry name" value="MAS20"/>
</dbReference>
<dbReference type="Gene3D" id="1.10.220.160">
    <property type="match status" value="1"/>
</dbReference>
<dbReference type="Gene3D" id="1.20.960.10">
    <property type="entry name" value="Mitochondrial outer membrane translocase complex, subunit Tom20 domain"/>
    <property type="match status" value="1"/>
</dbReference>
<dbReference type="GO" id="GO:0006605">
    <property type="term" value="P:protein targeting"/>
    <property type="evidence" value="ECO:0007669"/>
    <property type="project" value="InterPro"/>
</dbReference>
<dbReference type="AlphaFoldDB" id="A0A067TP21"/>
<feature type="region of interest" description="Disordered" evidence="10">
    <location>
        <begin position="532"/>
        <end position="573"/>
    </location>
</feature>
<comment type="subcellular location">
    <subcellularLocation>
        <location evidence="1">Mitochondrion outer membrane</location>
        <topology evidence="1">Single-pass membrane protein</topology>
    </subcellularLocation>
</comment>
<evidence type="ECO:0000256" key="3">
    <source>
        <dbReference type="ARBA" id="ARBA00022448"/>
    </source>
</evidence>
<evidence type="ECO:0000256" key="7">
    <source>
        <dbReference type="ARBA" id="ARBA00022989"/>
    </source>
</evidence>
<dbReference type="GO" id="GO:0005742">
    <property type="term" value="C:mitochondrial outer membrane translocase complex"/>
    <property type="evidence" value="ECO:0007669"/>
    <property type="project" value="InterPro"/>
</dbReference>
<dbReference type="InterPro" id="IPR046341">
    <property type="entry name" value="SET_dom_sf"/>
</dbReference>
<dbReference type="SUPFAM" id="SSF82199">
    <property type="entry name" value="SET domain"/>
    <property type="match status" value="1"/>
</dbReference>
<feature type="transmembrane region" description="Helical" evidence="11">
    <location>
        <begin position="6"/>
        <end position="29"/>
    </location>
</feature>
<name>A0A067TP21_GALM3</name>
<dbReference type="GO" id="GO:0030150">
    <property type="term" value="P:protein import into mitochondrial matrix"/>
    <property type="evidence" value="ECO:0007669"/>
    <property type="project" value="TreeGrafter"/>
</dbReference>
<feature type="compositionally biased region" description="Basic and acidic residues" evidence="10">
    <location>
        <begin position="420"/>
        <end position="436"/>
    </location>
</feature>
<dbReference type="STRING" id="685588.A0A067TP21"/>
<dbReference type="Proteomes" id="UP000027222">
    <property type="component" value="Unassembled WGS sequence"/>
</dbReference>
<keyword evidence="8" id="KW-0496">Mitochondrion</keyword>
<dbReference type="GO" id="GO:0030943">
    <property type="term" value="F:mitochondrion targeting sequence binding"/>
    <property type="evidence" value="ECO:0007669"/>
    <property type="project" value="TreeGrafter"/>
</dbReference>
<evidence type="ECO:0000256" key="5">
    <source>
        <dbReference type="ARBA" id="ARBA00022787"/>
    </source>
</evidence>
<keyword evidence="3" id="KW-0813">Transport</keyword>
<evidence type="ECO:0000256" key="6">
    <source>
        <dbReference type="ARBA" id="ARBA00022927"/>
    </source>
</evidence>
<dbReference type="GO" id="GO:0008320">
    <property type="term" value="F:protein transmembrane transporter activity"/>
    <property type="evidence" value="ECO:0007669"/>
    <property type="project" value="TreeGrafter"/>
</dbReference>
<evidence type="ECO:0000256" key="4">
    <source>
        <dbReference type="ARBA" id="ARBA00022692"/>
    </source>
</evidence>
<dbReference type="PANTHER" id="PTHR12430">
    <property type="entry name" value="MITOCHONDRIAL IMPORT RECEPTOR SUBUNIT TOM20"/>
    <property type="match status" value="1"/>
</dbReference>
<keyword evidence="6" id="KW-0653">Protein transport</keyword>
<evidence type="ECO:0000256" key="1">
    <source>
        <dbReference type="ARBA" id="ARBA00004572"/>
    </source>
</evidence>
<keyword evidence="9 11" id="KW-0472">Membrane</keyword>
<dbReference type="PANTHER" id="PTHR12430:SF0">
    <property type="entry name" value="TRANSLOCASE OF OUTER MITOCHONDRIAL MEMBRANE 20"/>
    <property type="match status" value="1"/>
</dbReference>
<dbReference type="Gene3D" id="6.10.140.2220">
    <property type="match status" value="1"/>
</dbReference>
<evidence type="ECO:0000313" key="13">
    <source>
        <dbReference type="Proteomes" id="UP000027222"/>
    </source>
</evidence>
<dbReference type="GO" id="GO:0006886">
    <property type="term" value="P:intracellular protein transport"/>
    <property type="evidence" value="ECO:0007669"/>
    <property type="project" value="InterPro"/>
</dbReference>
<protein>
    <submittedName>
        <fullName evidence="12">Uncharacterized protein</fullName>
    </submittedName>
</protein>
<dbReference type="Gene3D" id="2.170.270.10">
    <property type="entry name" value="SET domain"/>
    <property type="match status" value="1"/>
</dbReference>
<dbReference type="Pfam" id="PF02064">
    <property type="entry name" value="MAS20"/>
    <property type="match status" value="1"/>
</dbReference>
<dbReference type="CDD" id="cd20071">
    <property type="entry name" value="SET_SMYD"/>
    <property type="match status" value="1"/>
</dbReference>
<evidence type="ECO:0000313" key="12">
    <source>
        <dbReference type="EMBL" id="KDR84067.1"/>
    </source>
</evidence>
<comment type="similarity">
    <text evidence="2">Belongs to the Tom20 family.</text>
</comment>
<keyword evidence="4 11" id="KW-0812">Transmembrane</keyword>
<dbReference type="HOGENOM" id="CLU_016261_1_0_1"/>
<evidence type="ECO:0000256" key="11">
    <source>
        <dbReference type="SAM" id="Phobius"/>
    </source>
</evidence>
<keyword evidence="5" id="KW-1000">Mitochondrion outer membrane</keyword>
<evidence type="ECO:0000256" key="2">
    <source>
        <dbReference type="ARBA" id="ARBA00005792"/>
    </source>
</evidence>
<dbReference type="GO" id="GO:0016031">
    <property type="term" value="P:tRNA import into mitochondrion"/>
    <property type="evidence" value="ECO:0007669"/>
    <property type="project" value="TreeGrafter"/>
</dbReference>
<dbReference type="InterPro" id="IPR023392">
    <property type="entry name" value="Tom20_dom_sf"/>
</dbReference>
<keyword evidence="13" id="KW-1185">Reference proteome</keyword>
<feature type="region of interest" description="Disordered" evidence="10">
    <location>
        <begin position="420"/>
        <end position="440"/>
    </location>
</feature>
<gene>
    <name evidence="12" type="ORF">GALMADRAFT_695672</name>
</gene>